<keyword evidence="26" id="KW-1185">Reference proteome</keyword>
<evidence type="ECO:0000256" key="16">
    <source>
        <dbReference type="ARBA" id="ARBA00023163"/>
    </source>
</evidence>
<evidence type="ECO:0000256" key="5">
    <source>
        <dbReference type="ARBA" id="ARBA00022499"/>
    </source>
</evidence>
<feature type="compositionally biased region" description="Basic and acidic residues" evidence="23">
    <location>
        <begin position="221"/>
        <end position="236"/>
    </location>
</feature>
<feature type="compositionally biased region" description="Polar residues" evidence="23">
    <location>
        <begin position="1"/>
        <end position="20"/>
    </location>
</feature>
<feature type="region of interest" description="Disordered" evidence="23">
    <location>
        <begin position="219"/>
        <end position="264"/>
    </location>
</feature>
<feature type="compositionally biased region" description="Polar residues" evidence="23">
    <location>
        <begin position="562"/>
        <end position="571"/>
    </location>
</feature>
<dbReference type="EMBL" id="OU963868">
    <property type="protein sequence ID" value="CAH0775418.1"/>
    <property type="molecule type" value="Genomic_DNA"/>
</dbReference>
<keyword evidence="11" id="KW-0832">Ubl conjugation</keyword>
<evidence type="ECO:0000256" key="10">
    <source>
        <dbReference type="ARBA" id="ARBA00022763"/>
    </source>
</evidence>
<evidence type="ECO:0000256" key="11">
    <source>
        <dbReference type="ARBA" id="ARBA00022843"/>
    </source>
</evidence>
<keyword evidence="12 22" id="KW-0694">RNA-binding</keyword>
<dbReference type="InterPro" id="IPR000504">
    <property type="entry name" value="RRM_dom"/>
</dbReference>
<dbReference type="Proteomes" id="UP001152759">
    <property type="component" value="Chromosome 7"/>
</dbReference>
<feature type="compositionally biased region" description="Acidic residues" evidence="23">
    <location>
        <begin position="539"/>
        <end position="561"/>
    </location>
</feature>
<evidence type="ECO:0000256" key="17">
    <source>
        <dbReference type="ARBA" id="ARBA00023187"/>
    </source>
</evidence>
<evidence type="ECO:0000256" key="15">
    <source>
        <dbReference type="ARBA" id="ARBA00023159"/>
    </source>
</evidence>
<evidence type="ECO:0000259" key="24">
    <source>
        <dbReference type="PROSITE" id="PS50102"/>
    </source>
</evidence>
<keyword evidence="15" id="KW-0010">Activator</keyword>
<comment type="subunit">
    <text evidence="20">Component of the 17S U2 SnRNP complex, a ribonucleoprotein complex that contains small nuclear RNA (snRNA) U2 and a number of specific proteins. Within the 17S U2 SnRNP complex, interacts (via UHM region) directly with SF3B1. Component of a complex which is at least composed of HTATSF1/Tat-SF1, the P-TEFb complex components CDK9 and CCNT1, RNA polymerase II, SUPT5H, and NCL/nucleolin. Interacts with GTF2F2/RAP30 and POLR2A. Interacts with TCERG1/CA150. Interacts with (poly-ADP-ribosylated) RPA1; promoting HTATSF1 recruitment to DNA damage sites. Interacts (when phosphorylated) with TOPBP1; promoting recruitment of TOPBP1 to DNA damage sites during S-phase.</text>
</comment>
<organism evidence="25 26">
    <name type="scientific">Bemisia tabaci</name>
    <name type="common">Sweetpotato whitefly</name>
    <name type="synonym">Aleurodes tabaci</name>
    <dbReference type="NCBI Taxonomy" id="7038"/>
    <lineage>
        <taxon>Eukaryota</taxon>
        <taxon>Metazoa</taxon>
        <taxon>Ecdysozoa</taxon>
        <taxon>Arthropoda</taxon>
        <taxon>Hexapoda</taxon>
        <taxon>Insecta</taxon>
        <taxon>Pterygota</taxon>
        <taxon>Neoptera</taxon>
        <taxon>Paraneoptera</taxon>
        <taxon>Hemiptera</taxon>
        <taxon>Sternorrhyncha</taxon>
        <taxon>Aleyrodoidea</taxon>
        <taxon>Aleyrodidae</taxon>
        <taxon>Aleyrodinae</taxon>
        <taxon>Bemisia</taxon>
    </lineage>
</organism>
<keyword evidence="18" id="KW-0234">DNA repair</keyword>
<evidence type="ECO:0000256" key="2">
    <source>
        <dbReference type="ARBA" id="ARBA00004286"/>
    </source>
</evidence>
<evidence type="ECO:0000256" key="20">
    <source>
        <dbReference type="ARBA" id="ARBA00062124"/>
    </source>
</evidence>
<reference evidence="25" key="1">
    <citation type="submission" date="2021-12" db="EMBL/GenBank/DDBJ databases">
        <authorList>
            <person name="King R."/>
        </authorList>
    </citation>
    <scope>NUCLEOTIDE SEQUENCE</scope>
</reference>
<dbReference type="GO" id="GO:0005686">
    <property type="term" value="C:U2 snRNP"/>
    <property type="evidence" value="ECO:0007669"/>
    <property type="project" value="TreeGrafter"/>
</dbReference>
<dbReference type="GO" id="GO:0000398">
    <property type="term" value="P:mRNA splicing, via spliceosome"/>
    <property type="evidence" value="ECO:0007669"/>
    <property type="project" value="InterPro"/>
</dbReference>
<keyword evidence="13" id="KW-0007">Acetylation</keyword>
<name>A0A9P0CA05_BEMTA</name>
<keyword evidence="16" id="KW-0804">Transcription</keyword>
<dbReference type="InterPro" id="IPR012677">
    <property type="entry name" value="Nucleotide-bd_a/b_plait_sf"/>
</dbReference>
<evidence type="ECO:0000256" key="22">
    <source>
        <dbReference type="PROSITE-ProRule" id="PRU00176"/>
    </source>
</evidence>
<comment type="subcellular location">
    <subcellularLocation>
        <location evidence="2">Chromosome</location>
    </subcellularLocation>
    <subcellularLocation>
        <location evidence="1">Nucleus</location>
    </subcellularLocation>
</comment>
<feature type="compositionally biased region" description="Basic and acidic residues" evidence="23">
    <location>
        <begin position="521"/>
        <end position="536"/>
    </location>
</feature>
<keyword evidence="19" id="KW-0539">Nucleus</keyword>
<gene>
    <name evidence="25" type="ORF">BEMITA_LOCUS11633</name>
</gene>
<accession>A0A9P0CA05</accession>
<feature type="compositionally biased region" description="Polar residues" evidence="23">
    <location>
        <begin position="53"/>
        <end position="76"/>
    </location>
</feature>
<dbReference type="GO" id="GO:0003723">
    <property type="term" value="F:RNA binding"/>
    <property type="evidence" value="ECO:0007669"/>
    <property type="project" value="UniProtKB-UniRule"/>
</dbReference>
<feature type="region of interest" description="Disordered" evidence="23">
    <location>
        <begin position="1"/>
        <end position="80"/>
    </location>
</feature>
<dbReference type="Gene3D" id="3.30.70.330">
    <property type="match status" value="2"/>
</dbReference>
<evidence type="ECO:0000256" key="6">
    <source>
        <dbReference type="ARBA" id="ARBA00022553"/>
    </source>
</evidence>
<feature type="compositionally biased region" description="Basic and acidic residues" evidence="23">
    <location>
        <begin position="582"/>
        <end position="595"/>
    </location>
</feature>
<evidence type="ECO:0000256" key="7">
    <source>
        <dbReference type="ARBA" id="ARBA00022664"/>
    </source>
</evidence>
<keyword evidence="8" id="KW-0747">Spliceosome</keyword>
<evidence type="ECO:0000256" key="1">
    <source>
        <dbReference type="ARBA" id="ARBA00004123"/>
    </source>
</evidence>
<evidence type="ECO:0000256" key="12">
    <source>
        <dbReference type="ARBA" id="ARBA00022884"/>
    </source>
</evidence>
<dbReference type="GO" id="GO:0005694">
    <property type="term" value="C:chromosome"/>
    <property type="evidence" value="ECO:0007669"/>
    <property type="project" value="UniProtKB-SubCell"/>
</dbReference>
<evidence type="ECO:0000313" key="25">
    <source>
        <dbReference type="EMBL" id="CAH0775418.1"/>
    </source>
</evidence>
<dbReference type="GO" id="GO:0005684">
    <property type="term" value="C:U2-type spliceosomal complex"/>
    <property type="evidence" value="ECO:0007669"/>
    <property type="project" value="TreeGrafter"/>
</dbReference>
<dbReference type="InterPro" id="IPR034392">
    <property type="entry name" value="TatSF1-like_RRM1"/>
</dbReference>
<evidence type="ECO:0000256" key="9">
    <source>
        <dbReference type="ARBA" id="ARBA00022737"/>
    </source>
</evidence>
<dbReference type="GO" id="GO:0006281">
    <property type="term" value="P:DNA repair"/>
    <property type="evidence" value="ECO:0007669"/>
    <property type="project" value="UniProtKB-KW"/>
</dbReference>
<dbReference type="CDD" id="cd12281">
    <property type="entry name" value="RRM1_TatSF1_like"/>
    <property type="match status" value="1"/>
</dbReference>
<evidence type="ECO:0000256" key="4">
    <source>
        <dbReference type="ARBA" id="ARBA00022454"/>
    </source>
</evidence>
<dbReference type="InterPro" id="IPR035979">
    <property type="entry name" value="RBD_domain_sf"/>
</dbReference>
<dbReference type="KEGG" id="btab:109038131"/>
<keyword evidence="10" id="KW-0227">DNA damage</keyword>
<evidence type="ECO:0000256" key="8">
    <source>
        <dbReference type="ARBA" id="ARBA00022728"/>
    </source>
</evidence>
<evidence type="ECO:0000256" key="19">
    <source>
        <dbReference type="ARBA" id="ARBA00023242"/>
    </source>
</evidence>
<evidence type="ECO:0000256" key="21">
    <source>
        <dbReference type="ARBA" id="ARBA00073773"/>
    </source>
</evidence>
<keyword evidence="4" id="KW-0158">Chromosome</keyword>
<dbReference type="Pfam" id="PF00076">
    <property type="entry name" value="RRM_1"/>
    <property type="match status" value="2"/>
</dbReference>
<feature type="region of interest" description="Disordered" evidence="23">
    <location>
        <begin position="121"/>
        <end position="161"/>
    </location>
</feature>
<keyword evidence="17" id="KW-0508">mRNA splicing</keyword>
<dbReference type="AlphaFoldDB" id="A0A9P0CA05"/>
<feature type="compositionally biased region" description="Acidic residues" evidence="23">
    <location>
        <begin position="138"/>
        <end position="152"/>
    </location>
</feature>
<dbReference type="FunFam" id="3.30.70.330:FF:000105">
    <property type="entry name" value="HIV Tat-specific factor 1 homolog"/>
    <property type="match status" value="1"/>
</dbReference>
<dbReference type="FunFam" id="3.30.70.330:FF:000202">
    <property type="entry name" value="HIV Tat-specific factor 1"/>
    <property type="match status" value="1"/>
</dbReference>
<evidence type="ECO:0000313" key="26">
    <source>
        <dbReference type="Proteomes" id="UP001152759"/>
    </source>
</evidence>
<dbReference type="CDD" id="cd12282">
    <property type="entry name" value="RRM2_TatSF1_like"/>
    <property type="match status" value="1"/>
</dbReference>
<dbReference type="SMART" id="SM00360">
    <property type="entry name" value="RRM"/>
    <property type="match status" value="2"/>
</dbReference>
<keyword evidence="5" id="KW-1017">Isopeptide bond</keyword>
<evidence type="ECO:0000256" key="13">
    <source>
        <dbReference type="ARBA" id="ARBA00022990"/>
    </source>
</evidence>
<dbReference type="SUPFAM" id="SSF54928">
    <property type="entry name" value="RNA-binding domain, RBD"/>
    <property type="match status" value="2"/>
</dbReference>
<protein>
    <recommendedName>
        <fullName evidence="21">17S U2 SnRNP complex component HTATSF1</fullName>
    </recommendedName>
</protein>
<evidence type="ECO:0000256" key="18">
    <source>
        <dbReference type="ARBA" id="ARBA00023204"/>
    </source>
</evidence>
<feature type="region of interest" description="Disordered" evidence="23">
    <location>
        <begin position="519"/>
        <end position="602"/>
    </location>
</feature>
<evidence type="ECO:0000256" key="14">
    <source>
        <dbReference type="ARBA" id="ARBA00023015"/>
    </source>
</evidence>
<keyword evidence="7" id="KW-0507">mRNA processing</keyword>
<evidence type="ECO:0000256" key="23">
    <source>
        <dbReference type="SAM" id="MobiDB-lite"/>
    </source>
</evidence>
<evidence type="ECO:0000256" key="3">
    <source>
        <dbReference type="ARBA" id="ARBA00007747"/>
    </source>
</evidence>
<feature type="domain" description="RRM" evidence="24">
    <location>
        <begin position="273"/>
        <end position="359"/>
    </location>
</feature>
<dbReference type="PROSITE" id="PS50102">
    <property type="entry name" value="RRM"/>
    <property type="match status" value="1"/>
</dbReference>
<keyword evidence="6" id="KW-0597">Phosphoprotein</keyword>
<dbReference type="PANTHER" id="PTHR15608:SF0">
    <property type="entry name" value="HIV TAT-SPECIFIC FACTOR 1"/>
    <property type="match status" value="1"/>
</dbReference>
<keyword evidence="9" id="KW-0677">Repeat</keyword>
<comment type="similarity">
    <text evidence="3">Belongs to the HTATSF1 family.</text>
</comment>
<keyword evidence="14" id="KW-0805">Transcription regulation</keyword>
<sequence>MSDSISASSVVEVSRSTVDNSPRDSDPNSVTDSLNNKEEGQGTDLVKEAPVSTVGTLSSETVPDSSTTGSETNSHPSLDPANLHYEGDICIYTDPATKYQYAWNSEKYEWIPKDAVFSNVTIPGPTTVNKQKRARRDDEEEFDDDDDDDDEDNNKPKGKIINTLDMSKGSYGFENGVHTYKDPSDGAVYFWDEEKKAWFPKVDDDFLAHYQMSYGFIDNTSSKESDKTKDESDAKNSKGKKRESESGADGETAPKKKAPQEPTWFQLDDENNTKVYVSNLPCDITENEFVDLMQKCGLVMKDLETNKMKIKLYSDPKTGFLKGDALCTYIKKESVELALKVLDGSDVRGKKISVERAKFTMKGDSYDPSLKPKKKRKKDKEKLKKMHEKLFAWQPDKLRGQRAKHEQIVIIKNLFDPKIFDESPALILEYKEDLREEVAKCGAIKKVIIYDRHPEGVAQINFKEAEAADACIQLINGRWFGQRKIIAEQWDGKTKYRIEESEQEAKERLKKWDQFLESADAGEKSETPGEKTHGAPEAETADADAETADAEAETADADAVESDSNTRSSAGSGDETEEEEENTKKMIENETEGKSVAESGDA</sequence>
<dbReference type="PANTHER" id="PTHR15608">
    <property type="entry name" value="SPLICING FACTOR U2AF-ASSOCIATED PROTEIN 2"/>
    <property type="match status" value="1"/>
</dbReference>
<dbReference type="InterPro" id="IPR034393">
    <property type="entry name" value="TatSF1-like"/>
</dbReference>
<proteinExistence type="inferred from homology"/>